<proteinExistence type="predicted"/>
<gene>
    <name evidence="1" type="ORF">PMEA_00031881</name>
</gene>
<evidence type="ECO:0000313" key="1">
    <source>
        <dbReference type="EMBL" id="CAH3159323.1"/>
    </source>
</evidence>
<protein>
    <submittedName>
        <fullName evidence="1">Uncharacterized protein</fullName>
    </submittedName>
</protein>
<dbReference type="Proteomes" id="UP001159428">
    <property type="component" value="Unassembled WGS sequence"/>
</dbReference>
<name>A0AAU9XVH7_9CNID</name>
<sequence>MKNKVVACLQSSGIEIADVEGLSGVLDEPSIYSQAKQRLQNEYQQMKYFVENFNFVEPQEVILNQYAEYRYLQGKQKLCLVKKSFHYISILKTLQSLLNQADVLCEDRGVTFWIDEQERTFSGSIGPYSSDNLGAHSLGGFQESFSGLRICRICMATREDTNTKKSRMWCLARMFPILIGDLIPQNDEHWENFLRLLKIEEIVFAPKATPQLAAYLGVLIEEYLEDYVNLNDRLPIPKQHYMVHYPNQIIKNGPLVRNWAMRFEAKHNYFKKLVDNINNFKNITYSLAMRHQALQTYRMQSSQGNYLRVSLEIGPAVGRVTTVQEAGVEDELQEADPQTKGDSSLTRTSWVKVYGTKYVKGDVIVIDYHHGFPILGKIQKVLVVERHIVWFQYLKINVTEFVCHLNAFKVQQLNEIRYIKQSELLDYYPLGLVKGFGCYANQVFVTLKYRLDLMQ</sequence>
<comment type="caution">
    <text evidence="1">The sequence shown here is derived from an EMBL/GenBank/DDBJ whole genome shotgun (WGS) entry which is preliminary data.</text>
</comment>
<dbReference type="EMBL" id="CALNXJ010000071">
    <property type="protein sequence ID" value="CAH3159323.1"/>
    <property type="molecule type" value="Genomic_DNA"/>
</dbReference>
<evidence type="ECO:0000313" key="2">
    <source>
        <dbReference type="Proteomes" id="UP001159428"/>
    </source>
</evidence>
<dbReference type="AlphaFoldDB" id="A0AAU9XVH7"/>
<organism evidence="1 2">
    <name type="scientific">Pocillopora meandrina</name>
    <dbReference type="NCBI Taxonomy" id="46732"/>
    <lineage>
        <taxon>Eukaryota</taxon>
        <taxon>Metazoa</taxon>
        <taxon>Cnidaria</taxon>
        <taxon>Anthozoa</taxon>
        <taxon>Hexacorallia</taxon>
        <taxon>Scleractinia</taxon>
        <taxon>Astrocoeniina</taxon>
        <taxon>Pocilloporidae</taxon>
        <taxon>Pocillopora</taxon>
    </lineage>
</organism>
<keyword evidence="2" id="KW-1185">Reference proteome</keyword>
<reference evidence="1 2" key="1">
    <citation type="submission" date="2022-05" db="EMBL/GenBank/DDBJ databases">
        <authorList>
            <consortium name="Genoscope - CEA"/>
            <person name="William W."/>
        </authorList>
    </citation>
    <scope>NUCLEOTIDE SEQUENCE [LARGE SCALE GENOMIC DNA]</scope>
</reference>
<accession>A0AAU9XVH7</accession>